<name>A0A9P5YCH9_9AGAR</name>
<gene>
    <name evidence="4" type="ORF">BDZ94DRAFT_1319246</name>
</gene>
<feature type="compositionally biased region" description="Low complexity" evidence="2">
    <location>
        <begin position="188"/>
        <end position="199"/>
    </location>
</feature>
<dbReference type="InterPro" id="IPR051176">
    <property type="entry name" value="Cent_Immune-Sig_Mod"/>
</dbReference>
<accession>A0A9P5YCH9</accession>
<evidence type="ECO:0000259" key="3">
    <source>
        <dbReference type="PROSITE" id="PS50006"/>
    </source>
</evidence>
<feature type="coiled-coil region" evidence="1">
    <location>
        <begin position="483"/>
        <end position="510"/>
    </location>
</feature>
<feature type="compositionally biased region" description="Polar residues" evidence="2">
    <location>
        <begin position="640"/>
        <end position="658"/>
    </location>
</feature>
<feature type="region of interest" description="Disordered" evidence="2">
    <location>
        <begin position="358"/>
        <end position="399"/>
    </location>
</feature>
<dbReference type="Pfam" id="PF00498">
    <property type="entry name" value="FHA"/>
    <property type="match status" value="1"/>
</dbReference>
<keyword evidence="5" id="KW-1185">Reference proteome</keyword>
<feature type="region of interest" description="Disordered" evidence="2">
    <location>
        <begin position="639"/>
        <end position="676"/>
    </location>
</feature>
<feature type="domain" description="FHA" evidence="3">
    <location>
        <begin position="57"/>
        <end position="112"/>
    </location>
</feature>
<dbReference type="PANTHER" id="PTHR15715:SF37">
    <property type="entry name" value="LD47843P"/>
    <property type="match status" value="1"/>
</dbReference>
<sequence length="741" mass="80312">MLDDDIQYMGTRPATRAVSDSPFLAHQSVTGIIMHIERSSSNAPYDLIFRRANSNVIQIGRRPGTEAEQKQGDNVGAMFRCAVVSRKHAKIAFSDSGHAYLIDMNSHHGTHVRKPGETVSRKLIAETPTSLSDGDIITFGKSVGRNSEIVRPVVARIELLRGSQHENTFKPLAMPVTPITPSNHPNVSPSSSSSSRSSSGRYGVFINSSSSSDGNSSPISAHNSDPEEVPASGANALPLLPRGSLSRDSGSHLGRAFEALKRLLPPAHSALTGVADSEEDMFPTLPPIAPLHTPDFSIGSPGYLPSPIYSPSSPSRGSYSPRSLSPMFNIRNALFDDDPYHYPMGFDVAHHDVFEEDFPNQSRRGTSSPMDLASPSPPISANYSPRPEEASGEPSIIGAWPKSRSVSPIHFAEVDIPPLESAPFKTATHEERAKSPANISEPPTEVPNEISNESGKYPLSQVDEIPPPITESSDSQDKIDSAVSELQHGLAKLQTEVTKLQAHKRKYKNRFNSNVHTISDKLLDLDERVADVNAQYTMLLDQVEHTTHVDVPDLQAQVEVLQRQADAFPVSHEMSTASLLHERNDVKESIRTLKELVDEMRKLRESTQANMAAELEAVRAARDAALATIAAHVEAPQLRSIETNTTGPYHETPQTPIPSSLKRKRSDENGDESQIRVDIGVDAGVTMVGATDPTFTDTTLGLSEIDVPSPKRARRVATVVLQTATAVTVGAVATWSALAFS</sequence>
<keyword evidence="1" id="KW-0175">Coiled coil</keyword>
<evidence type="ECO:0000313" key="4">
    <source>
        <dbReference type="EMBL" id="KAF9466729.1"/>
    </source>
</evidence>
<comment type="caution">
    <text evidence="4">The sequence shown here is derived from an EMBL/GenBank/DDBJ whole genome shotgun (WGS) entry which is preliminary data.</text>
</comment>
<dbReference type="SUPFAM" id="SSF49879">
    <property type="entry name" value="SMAD/FHA domain"/>
    <property type="match status" value="1"/>
</dbReference>
<dbReference type="InterPro" id="IPR000253">
    <property type="entry name" value="FHA_dom"/>
</dbReference>
<proteinExistence type="predicted"/>
<dbReference type="InterPro" id="IPR008984">
    <property type="entry name" value="SMAD_FHA_dom_sf"/>
</dbReference>
<dbReference type="Gene3D" id="2.60.200.20">
    <property type="match status" value="1"/>
</dbReference>
<feature type="compositionally biased region" description="Low complexity" evidence="2">
    <location>
        <begin position="208"/>
        <end position="220"/>
    </location>
</feature>
<feature type="region of interest" description="Disordered" evidence="2">
    <location>
        <begin position="426"/>
        <end position="457"/>
    </location>
</feature>
<organism evidence="4 5">
    <name type="scientific">Collybia nuda</name>
    <dbReference type="NCBI Taxonomy" id="64659"/>
    <lineage>
        <taxon>Eukaryota</taxon>
        <taxon>Fungi</taxon>
        <taxon>Dikarya</taxon>
        <taxon>Basidiomycota</taxon>
        <taxon>Agaricomycotina</taxon>
        <taxon>Agaricomycetes</taxon>
        <taxon>Agaricomycetidae</taxon>
        <taxon>Agaricales</taxon>
        <taxon>Tricholomatineae</taxon>
        <taxon>Clitocybaceae</taxon>
        <taxon>Collybia</taxon>
    </lineage>
</organism>
<dbReference type="PANTHER" id="PTHR15715">
    <property type="entry name" value="CENTROSOMAL PROTEIN OF 170 KDA"/>
    <property type="match status" value="1"/>
</dbReference>
<protein>
    <recommendedName>
        <fullName evidence="3">FHA domain-containing protein</fullName>
    </recommendedName>
</protein>
<evidence type="ECO:0000256" key="1">
    <source>
        <dbReference type="SAM" id="Coils"/>
    </source>
</evidence>
<dbReference type="PROSITE" id="PS50006">
    <property type="entry name" value="FHA_DOMAIN"/>
    <property type="match status" value="1"/>
</dbReference>
<dbReference type="OrthoDB" id="4096268at2759"/>
<feature type="compositionally biased region" description="Polar residues" evidence="2">
    <location>
        <begin position="359"/>
        <end position="369"/>
    </location>
</feature>
<feature type="coiled-coil region" evidence="1">
    <location>
        <begin position="583"/>
        <end position="610"/>
    </location>
</feature>
<dbReference type="AlphaFoldDB" id="A0A9P5YCH9"/>
<evidence type="ECO:0000256" key="2">
    <source>
        <dbReference type="SAM" id="MobiDB-lite"/>
    </source>
</evidence>
<dbReference type="EMBL" id="MU150240">
    <property type="protein sequence ID" value="KAF9466729.1"/>
    <property type="molecule type" value="Genomic_DNA"/>
</dbReference>
<dbReference type="Gene3D" id="1.10.287.1490">
    <property type="match status" value="1"/>
</dbReference>
<evidence type="ECO:0000313" key="5">
    <source>
        <dbReference type="Proteomes" id="UP000807353"/>
    </source>
</evidence>
<dbReference type="Proteomes" id="UP000807353">
    <property type="component" value="Unassembled WGS sequence"/>
</dbReference>
<reference evidence="4" key="1">
    <citation type="submission" date="2020-11" db="EMBL/GenBank/DDBJ databases">
        <authorList>
            <consortium name="DOE Joint Genome Institute"/>
            <person name="Ahrendt S."/>
            <person name="Riley R."/>
            <person name="Andreopoulos W."/>
            <person name="Labutti K."/>
            <person name="Pangilinan J."/>
            <person name="Ruiz-Duenas F.J."/>
            <person name="Barrasa J.M."/>
            <person name="Sanchez-Garcia M."/>
            <person name="Camarero S."/>
            <person name="Miyauchi S."/>
            <person name="Serrano A."/>
            <person name="Linde D."/>
            <person name="Babiker R."/>
            <person name="Drula E."/>
            <person name="Ayuso-Fernandez I."/>
            <person name="Pacheco R."/>
            <person name="Padilla G."/>
            <person name="Ferreira P."/>
            <person name="Barriuso J."/>
            <person name="Kellner H."/>
            <person name="Castanera R."/>
            <person name="Alfaro M."/>
            <person name="Ramirez L."/>
            <person name="Pisabarro A.G."/>
            <person name="Kuo A."/>
            <person name="Tritt A."/>
            <person name="Lipzen A."/>
            <person name="He G."/>
            <person name="Yan M."/>
            <person name="Ng V."/>
            <person name="Cullen D."/>
            <person name="Martin F."/>
            <person name="Rosso M.-N."/>
            <person name="Henrissat B."/>
            <person name="Hibbett D."/>
            <person name="Martinez A.T."/>
            <person name="Grigoriev I.V."/>
        </authorList>
    </citation>
    <scope>NUCLEOTIDE SEQUENCE</scope>
    <source>
        <strain evidence="4">CBS 247.69</strain>
    </source>
</reference>
<feature type="region of interest" description="Disordered" evidence="2">
    <location>
        <begin position="173"/>
        <end position="243"/>
    </location>
</feature>